<dbReference type="PANTHER" id="PTHR33048">
    <property type="entry name" value="PTH11-LIKE INTEGRAL MEMBRANE PROTEIN (AFU_ORTHOLOGUE AFUA_5G11245)"/>
    <property type="match status" value="1"/>
</dbReference>
<evidence type="ECO:0000256" key="3">
    <source>
        <dbReference type="ARBA" id="ARBA00022989"/>
    </source>
</evidence>
<evidence type="ECO:0000313" key="9">
    <source>
        <dbReference type="Proteomes" id="UP000092154"/>
    </source>
</evidence>
<dbReference type="Proteomes" id="UP000092154">
    <property type="component" value="Unassembled WGS sequence"/>
</dbReference>
<proteinExistence type="inferred from homology"/>
<feature type="transmembrane region" description="Helical" evidence="6">
    <location>
        <begin position="112"/>
        <end position="132"/>
    </location>
</feature>
<dbReference type="InParanoid" id="A0A1B7MSQ2"/>
<feature type="domain" description="Rhodopsin" evidence="7">
    <location>
        <begin position="66"/>
        <end position="259"/>
    </location>
</feature>
<comment type="subcellular location">
    <subcellularLocation>
        <location evidence="1">Membrane</location>
        <topology evidence="1">Multi-pass membrane protein</topology>
    </subcellularLocation>
</comment>
<dbReference type="EMBL" id="KV448484">
    <property type="protein sequence ID" value="OAX35600.1"/>
    <property type="molecule type" value="Genomic_DNA"/>
</dbReference>
<dbReference type="Pfam" id="PF20684">
    <property type="entry name" value="Fung_rhodopsin"/>
    <property type="match status" value="1"/>
</dbReference>
<evidence type="ECO:0000313" key="8">
    <source>
        <dbReference type="EMBL" id="OAX35600.1"/>
    </source>
</evidence>
<dbReference type="OrthoDB" id="444631at2759"/>
<dbReference type="InterPro" id="IPR052337">
    <property type="entry name" value="SAT4-like"/>
</dbReference>
<dbReference type="PANTHER" id="PTHR33048:SF47">
    <property type="entry name" value="INTEGRAL MEMBRANE PROTEIN-RELATED"/>
    <property type="match status" value="1"/>
</dbReference>
<keyword evidence="9" id="KW-1185">Reference proteome</keyword>
<dbReference type="STRING" id="1314800.A0A1B7MSQ2"/>
<evidence type="ECO:0000259" key="7">
    <source>
        <dbReference type="Pfam" id="PF20684"/>
    </source>
</evidence>
<dbReference type="AlphaFoldDB" id="A0A1B7MSQ2"/>
<keyword evidence="2 6" id="KW-0812">Transmembrane</keyword>
<feature type="transmembrane region" description="Helical" evidence="6">
    <location>
        <begin position="51"/>
        <end position="70"/>
    </location>
</feature>
<dbReference type="GO" id="GO:0016020">
    <property type="term" value="C:membrane"/>
    <property type="evidence" value="ECO:0007669"/>
    <property type="project" value="UniProtKB-SubCell"/>
</dbReference>
<reference evidence="8 9" key="1">
    <citation type="submission" date="2016-06" db="EMBL/GenBank/DDBJ databases">
        <title>Comparative genomics of the ectomycorrhizal sister species Rhizopogon vinicolor and Rhizopogon vesiculosus (Basidiomycota: Boletales) reveals a divergence of the mating type B locus.</title>
        <authorList>
            <consortium name="DOE Joint Genome Institute"/>
            <person name="Mujic A.B."/>
            <person name="Kuo A."/>
            <person name="Tritt A."/>
            <person name="Lipzen A."/>
            <person name="Chen C."/>
            <person name="Johnson J."/>
            <person name="Sharma A."/>
            <person name="Barry K."/>
            <person name="Grigoriev I.V."/>
            <person name="Spatafora J.W."/>
        </authorList>
    </citation>
    <scope>NUCLEOTIDE SEQUENCE [LARGE SCALE GENOMIC DNA]</scope>
    <source>
        <strain evidence="8 9">AM-OR11-026</strain>
    </source>
</reference>
<evidence type="ECO:0000256" key="5">
    <source>
        <dbReference type="ARBA" id="ARBA00038359"/>
    </source>
</evidence>
<feature type="transmembrane region" description="Helical" evidence="6">
    <location>
        <begin position="152"/>
        <end position="170"/>
    </location>
</feature>
<accession>A0A1B7MSQ2</accession>
<organism evidence="8 9">
    <name type="scientific">Rhizopogon vinicolor AM-OR11-026</name>
    <dbReference type="NCBI Taxonomy" id="1314800"/>
    <lineage>
        <taxon>Eukaryota</taxon>
        <taxon>Fungi</taxon>
        <taxon>Dikarya</taxon>
        <taxon>Basidiomycota</taxon>
        <taxon>Agaricomycotina</taxon>
        <taxon>Agaricomycetes</taxon>
        <taxon>Agaricomycetidae</taxon>
        <taxon>Boletales</taxon>
        <taxon>Suillineae</taxon>
        <taxon>Rhizopogonaceae</taxon>
        <taxon>Rhizopogon</taxon>
    </lineage>
</organism>
<feature type="transmembrane region" description="Helical" evidence="6">
    <location>
        <begin position="221"/>
        <end position="245"/>
    </location>
</feature>
<name>A0A1B7MSQ2_9AGAM</name>
<feature type="transmembrane region" description="Helical" evidence="6">
    <location>
        <begin position="257"/>
        <end position="277"/>
    </location>
</feature>
<evidence type="ECO:0000256" key="1">
    <source>
        <dbReference type="ARBA" id="ARBA00004141"/>
    </source>
</evidence>
<sequence>MQRSRVWLWVAVTLVAHKSVLYCVAAHLLVSSLTIYDSSMTVQAWSPSLEVIAASFHGVAIACTALRLSYRYYVSRLGWEDMWAALSMASEVVCFVCALLERPPLADGAMIAINLTVFWLLAIAFPCVLWPARLSVLCSLMRIANPEGALRYAIYGTGTSFVIMWIGLVAQRIHFCKYYACSIPDSVAISQLISDIISDAMLVALPPLLFRHVKLPRNRKILVLLSFSAALFITAVTIAHSALLLGPASSGNIVIGHVKAAISLIVCDIPVLATLAYRLCGFEDIDAPDGSGPIVFTSIDLEQLGADCASLWNTTEASEQFTSTEATDHEVNHHEFLS</sequence>
<protein>
    <recommendedName>
        <fullName evidence="7">Rhodopsin domain-containing protein</fullName>
    </recommendedName>
</protein>
<keyword evidence="3 6" id="KW-1133">Transmembrane helix</keyword>
<keyword evidence="4 6" id="KW-0472">Membrane</keyword>
<comment type="similarity">
    <text evidence="5">Belongs to the SAT4 family.</text>
</comment>
<gene>
    <name evidence="8" type="ORF">K503DRAFT_858510</name>
</gene>
<dbReference type="InterPro" id="IPR049326">
    <property type="entry name" value="Rhodopsin_dom_fungi"/>
</dbReference>
<evidence type="ECO:0000256" key="6">
    <source>
        <dbReference type="SAM" id="Phobius"/>
    </source>
</evidence>
<evidence type="ECO:0000256" key="2">
    <source>
        <dbReference type="ARBA" id="ARBA00022692"/>
    </source>
</evidence>
<feature type="transmembrane region" description="Helical" evidence="6">
    <location>
        <begin position="6"/>
        <end position="30"/>
    </location>
</feature>
<evidence type="ECO:0000256" key="4">
    <source>
        <dbReference type="ARBA" id="ARBA00023136"/>
    </source>
</evidence>